<accession>A0A7J6M612</accession>
<dbReference type="OrthoDB" id="438010at2759"/>
<sequence length="294" mass="31886">MAKPLHCARVPVLATLCGTSMVLARAPSIARVTAYKHYTTNSSATVQPDDNPPAAEASRYFGHRTHKKICSSCGLPNLLPVSRCVACGEAVGDGNIRPVGQHDPLLEAVMVAKPTPKLLQEKGQASRHHRPQKLSRLFTGAKPSRVWHADFDTLVMDCPWPSSTSGHHVLGITKSSRSYDIRCLNRGHLQQLDNLHAQCVEALHQSLVADKGKPTSLAVELLKQTQFGFRLFAPPYWMTFRAVREALGKHGRITDVSSCLPSSAVVGSIPRGITEAHNVGVRLMKGFTSPPGQG</sequence>
<organism evidence="2 3">
    <name type="scientific">Perkinsus olseni</name>
    <name type="common">Perkinsus atlanticus</name>
    <dbReference type="NCBI Taxonomy" id="32597"/>
    <lineage>
        <taxon>Eukaryota</taxon>
        <taxon>Sar</taxon>
        <taxon>Alveolata</taxon>
        <taxon>Perkinsozoa</taxon>
        <taxon>Perkinsea</taxon>
        <taxon>Perkinsida</taxon>
        <taxon>Perkinsidae</taxon>
        <taxon>Perkinsus</taxon>
    </lineage>
</organism>
<dbReference type="AlphaFoldDB" id="A0A7J6M612"/>
<feature type="chain" id="PRO_5029450563" evidence="1">
    <location>
        <begin position="25"/>
        <end position="294"/>
    </location>
</feature>
<protein>
    <submittedName>
        <fullName evidence="2">Uncharacterized protein</fullName>
    </submittedName>
</protein>
<keyword evidence="1" id="KW-0732">Signal</keyword>
<reference evidence="2 3" key="1">
    <citation type="submission" date="2020-04" db="EMBL/GenBank/DDBJ databases">
        <title>Perkinsus olseni comparative genomics.</title>
        <authorList>
            <person name="Bogema D.R."/>
        </authorList>
    </citation>
    <scope>NUCLEOTIDE SEQUENCE [LARGE SCALE GENOMIC DNA]</scope>
    <source>
        <strain evidence="2">ATCC PRA-179</strain>
    </source>
</reference>
<proteinExistence type="predicted"/>
<dbReference type="Proteomes" id="UP000570595">
    <property type="component" value="Unassembled WGS sequence"/>
</dbReference>
<comment type="caution">
    <text evidence="2">The sequence shown here is derived from an EMBL/GenBank/DDBJ whole genome shotgun (WGS) entry which is preliminary data.</text>
</comment>
<evidence type="ECO:0000313" key="3">
    <source>
        <dbReference type="Proteomes" id="UP000570595"/>
    </source>
</evidence>
<feature type="signal peptide" evidence="1">
    <location>
        <begin position="1"/>
        <end position="24"/>
    </location>
</feature>
<evidence type="ECO:0000256" key="1">
    <source>
        <dbReference type="SAM" id="SignalP"/>
    </source>
</evidence>
<name>A0A7J6M612_PEROL</name>
<evidence type="ECO:0000313" key="2">
    <source>
        <dbReference type="EMBL" id="KAF4666511.1"/>
    </source>
</evidence>
<gene>
    <name evidence="2" type="ORF">FOZ61_009656</name>
</gene>
<dbReference type="EMBL" id="JABAHT010000072">
    <property type="protein sequence ID" value="KAF4666511.1"/>
    <property type="molecule type" value="Genomic_DNA"/>
</dbReference>